<evidence type="ECO:0000313" key="2">
    <source>
        <dbReference type="Proteomes" id="UP001476950"/>
    </source>
</evidence>
<accession>A0ABV0KMD4</accession>
<sequence>MMKTQWQQYKELELLPDNVAAPQTIHSPLMAAFDRHWRAWLDQRARKLDHEYQVEYLERRLTLVCGRSTTTANIWRKCWSLLNTPLQLQSYRSTHSEPEIRRTLDKMGQSWWHVYDPRTGRTVYLESEADVQVWLDERLYH</sequence>
<gene>
    <name evidence="1" type="ORF">NDI38_17840</name>
</gene>
<comment type="caution">
    <text evidence="1">The sequence shown here is derived from an EMBL/GenBank/DDBJ whole genome shotgun (WGS) entry which is preliminary data.</text>
</comment>
<proteinExistence type="predicted"/>
<protein>
    <submittedName>
        <fullName evidence="1">Uncharacterized protein</fullName>
    </submittedName>
</protein>
<name>A0ABV0KMD4_9CYAN</name>
<dbReference type="EMBL" id="JAMPLM010000017">
    <property type="protein sequence ID" value="MEP1060302.1"/>
    <property type="molecule type" value="Genomic_DNA"/>
</dbReference>
<dbReference type="Proteomes" id="UP001476950">
    <property type="component" value="Unassembled WGS sequence"/>
</dbReference>
<keyword evidence="2" id="KW-1185">Reference proteome</keyword>
<organism evidence="1 2">
    <name type="scientific">Stenomitos frigidus AS-A4</name>
    <dbReference type="NCBI Taxonomy" id="2933935"/>
    <lineage>
        <taxon>Bacteria</taxon>
        <taxon>Bacillati</taxon>
        <taxon>Cyanobacteriota</taxon>
        <taxon>Cyanophyceae</taxon>
        <taxon>Leptolyngbyales</taxon>
        <taxon>Leptolyngbyaceae</taxon>
        <taxon>Stenomitos</taxon>
    </lineage>
</organism>
<dbReference type="RefSeq" id="WP_190446191.1">
    <property type="nucleotide sequence ID" value="NZ_JAMPLM010000017.1"/>
</dbReference>
<evidence type="ECO:0000313" key="1">
    <source>
        <dbReference type="EMBL" id="MEP1060302.1"/>
    </source>
</evidence>
<reference evidence="1 2" key="1">
    <citation type="submission" date="2022-04" db="EMBL/GenBank/DDBJ databases">
        <title>Positive selection, recombination, and allopatry shape intraspecific diversity of widespread and dominant cyanobacteria.</title>
        <authorList>
            <person name="Wei J."/>
            <person name="Shu W."/>
            <person name="Hu C."/>
        </authorList>
    </citation>
    <scope>NUCLEOTIDE SEQUENCE [LARGE SCALE GENOMIC DNA]</scope>
    <source>
        <strain evidence="1 2">AS-A4</strain>
    </source>
</reference>